<proteinExistence type="predicted"/>
<feature type="chain" id="PRO_5042055171" evidence="2">
    <location>
        <begin position="26"/>
        <end position="403"/>
    </location>
</feature>
<name>A0AAD7SLX5_9TELE</name>
<dbReference type="EMBL" id="JAINUG010000050">
    <property type="protein sequence ID" value="KAJ8405092.1"/>
    <property type="molecule type" value="Genomic_DNA"/>
</dbReference>
<organism evidence="3 4">
    <name type="scientific">Aldrovandia affinis</name>
    <dbReference type="NCBI Taxonomy" id="143900"/>
    <lineage>
        <taxon>Eukaryota</taxon>
        <taxon>Metazoa</taxon>
        <taxon>Chordata</taxon>
        <taxon>Craniata</taxon>
        <taxon>Vertebrata</taxon>
        <taxon>Euteleostomi</taxon>
        <taxon>Actinopterygii</taxon>
        <taxon>Neopterygii</taxon>
        <taxon>Teleostei</taxon>
        <taxon>Notacanthiformes</taxon>
        <taxon>Halosauridae</taxon>
        <taxon>Aldrovandia</taxon>
    </lineage>
</organism>
<accession>A0AAD7SLX5</accession>
<evidence type="ECO:0000256" key="2">
    <source>
        <dbReference type="SAM" id="SignalP"/>
    </source>
</evidence>
<evidence type="ECO:0000313" key="3">
    <source>
        <dbReference type="EMBL" id="KAJ8405092.1"/>
    </source>
</evidence>
<dbReference type="Proteomes" id="UP001221898">
    <property type="component" value="Unassembled WGS sequence"/>
</dbReference>
<dbReference type="AlphaFoldDB" id="A0AAD7SLX5"/>
<sequence length="403" mass="41625">MTSRQYLKGFVLLAILMRNPGLVLGQSSPPTSASISTESETATVSSSTMDSYSTMAISMAATSTGMPGTSNSVTTASASSMAASMSTATTIAPASSTMTNNIVSSTPSSGSNTITTTTMATASGSTSVSMGQTTTAPSSSNTITSMPMTMPTTMTTAPDNVTTSDGNTTMTSSYNSLISCPDFDCNTSACYDTFMNQTSIGCGQNVYFCELRRWADMSYSVRCSADCPSMLCVNQTQTGCAADCCNTTGCLNATLFSMIPTTAAPTTTTSTTTTTTTTTPGTNGKKCHKLMCTGEKCYTDNSLQGVMVPCTVGQDYCQLKKTVMAAVMTWTAGCSGNCMEETVCTSTAVDCHQECCNATQASSCLKLDGSVYMPNSAAGPCSTLVLVASALLAWLLCSQLHAD</sequence>
<evidence type="ECO:0000313" key="4">
    <source>
        <dbReference type="Proteomes" id="UP001221898"/>
    </source>
</evidence>
<reference evidence="3" key="1">
    <citation type="journal article" date="2023" name="Science">
        <title>Genome structures resolve the early diversification of teleost fishes.</title>
        <authorList>
            <person name="Parey E."/>
            <person name="Louis A."/>
            <person name="Montfort J."/>
            <person name="Bouchez O."/>
            <person name="Roques C."/>
            <person name="Iampietro C."/>
            <person name="Lluch J."/>
            <person name="Castinel A."/>
            <person name="Donnadieu C."/>
            <person name="Desvignes T."/>
            <person name="Floi Bucao C."/>
            <person name="Jouanno E."/>
            <person name="Wen M."/>
            <person name="Mejri S."/>
            <person name="Dirks R."/>
            <person name="Jansen H."/>
            <person name="Henkel C."/>
            <person name="Chen W.J."/>
            <person name="Zahm M."/>
            <person name="Cabau C."/>
            <person name="Klopp C."/>
            <person name="Thompson A.W."/>
            <person name="Robinson-Rechavi M."/>
            <person name="Braasch I."/>
            <person name="Lecointre G."/>
            <person name="Bobe J."/>
            <person name="Postlethwait J.H."/>
            <person name="Berthelot C."/>
            <person name="Roest Crollius H."/>
            <person name="Guiguen Y."/>
        </authorList>
    </citation>
    <scope>NUCLEOTIDE SEQUENCE</scope>
    <source>
        <strain evidence="3">NC1722</strain>
    </source>
</reference>
<keyword evidence="2" id="KW-0732">Signal</keyword>
<comment type="caution">
    <text evidence="3">The sequence shown here is derived from an EMBL/GenBank/DDBJ whole genome shotgun (WGS) entry which is preliminary data.</text>
</comment>
<feature type="signal peptide" evidence="2">
    <location>
        <begin position="1"/>
        <end position="25"/>
    </location>
</feature>
<keyword evidence="4" id="KW-1185">Reference proteome</keyword>
<evidence type="ECO:0000256" key="1">
    <source>
        <dbReference type="SAM" id="MobiDB-lite"/>
    </source>
</evidence>
<protein>
    <submittedName>
        <fullName evidence="3">Uncharacterized protein</fullName>
    </submittedName>
</protein>
<feature type="region of interest" description="Disordered" evidence="1">
    <location>
        <begin position="122"/>
        <end position="144"/>
    </location>
</feature>
<gene>
    <name evidence="3" type="ORF">AAFF_G00330130</name>
</gene>